<sequence>MMSDQRKKEDRDWAALPEDIVDMFAGRVDCNVDRANMAMQCQSWRDTVDSLPERIQLPWILVPYRRSSFMPHNVMMRGLFFCFLSARAHCMPMPANAYDARFIGSYEGGWVVLAARHNSGYVVVHCPTNHSIPFPRVVLLRGCPVSDEFVLRACAFSCSPSVAANCVVASLVTSFDCSLNHRTLVAFHRFGASAMSSGSVLEAEDIIYYRGSFYCLTMIEDMIRCTPRFSQDDPPDTLVVRKTYLHFAPIHHDEGLVVKARYLVESRGQLLMVVRFKSVTSEDTSMFAFFQMVPDGPGDGVYFVWQRLPATGGRMIFVGHGASRCFEASVYPSCKEGVYYFDDETFNQPAMVAFGFSNGRSYTCHDNGYWPGPEGEIKRSYDWRVPSSYTPPIWFLP</sequence>
<gene>
    <name evidence="2" type="ORF">URODEC1_LOCUS57439</name>
</gene>
<keyword evidence="3" id="KW-1185">Reference proteome</keyword>
<reference evidence="2" key="1">
    <citation type="submission" date="2024-10" db="EMBL/GenBank/DDBJ databases">
        <authorList>
            <person name="Ryan C."/>
        </authorList>
    </citation>
    <scope>NUCLEOTIDE SEQUENCE [LARGE SCALE GENOMIC DNA]</scope>
</reference>
<evidence type="ECO:0000313" key="2">
    <source>
        <dbReference type="EMBL" id="CAL4984282.1"/>
    </source>
</evidence>
<dbReference type="PANTHER" id="PTHR33110">
    <property type="entry name" value="F-BOX/KELCH-REPEAT PROTEIN-RELATED"/>
    <property type="match status" value="1"/>
</dbReference>
<dbReference type="PANTHER" id="PTHR33110:SF121">
    <property type="entry name" value="DUF295 DOMAIN-CONTAINING PROTEIN"/>
    <property type="match status" value="1"/>
</dbReference>
<proteinExistence type="predicted"/>
<evidence type="ECO:0000259" key="1">
    <source>
        <dbReference type="Pfam" id="PF03478"/>
    </source>
</evidence>
<evidence type="ECO:0000313" key="3">
    <source>
        <dbReference type="Proteomes" id="UP001497457"/>
    </source>
</evidence>
<dbReference type="EMBL" id="OZ075132">
    <property type="protein sequence ID" value="CAL4984282.1"/>
    <property type="molecule type" value="Genomic_DNA"/>
</dbReference>
<dbReference type="AlphaFoldDB" id="A0ABC9APF1"/>
<organism evidence="2 3">
    <name type="scientific">Urochloa decumbens</name>
    <dbReference type="NCBI Taxonomy" id="240449"/>
    <lineage>
        <taxon>Eukaryota</taxon>
        <taxon>Viridiplantae</taxon>
        <taxon>Streptophyta</taxon>
        <taxon>Embryophyta</taxon>
        <taxon>Tracheophyta</taxon>
        <taxon>Spermatophyta</taxon>
        <taxon>Magnoliopsida</taxon>
        <taxon>Liliopsida</taxon>
        <taxon>Poales</taxon>
        <taxon>Poaceae</taxon>
        <taxon>PACMAD clade</taxon>
        <taxon>Panicoideae</taxon>
        <taxon>Panicodae</taxon>
        <taxon>Paniceae</taxon>
        <taxon>Melinidinae</taxon>
        <taxon>Urochloa</taxon>
    </lineage>
</organism>
<feature type="domain" description="KIB1-4 beta-propeller" evidence="1">
    <location>
        <begin position="87"/>
        <end position="347"/>
    </location>
</feature>
<dbReference type="Pfam" id="PF03478">
    <property type="entry name" value="Beta-prop_KIB1-4"/>
    <property type="match status" value="1"/>
</dbReference>
<protein>
    <recommendedName>
        <fullName evidence="1">KIB1-4 beta-propeller domain-containing protein</fullName>
    </recommendedName>
</protein>
<dbReference type="Proteomes" id="UP001497457">
    <property type="component" value="Chromosome 22rd"/>
</dbReference>
<name>A0ABC9APF1_9POAL</name>
<accession>A0ABC9APF1</accession>
<dbReference type="InterPro" id="IPR005174">
    <property type="entry name" value="KIB1-4_b-propeller"/>
</dbReference>